<protein>
    <submittedName>
        <fullName evidence="1">Uncharacterized protein</fullName>
    </submittedName>
</protein>
<evidence type="ECO:0000313" key="2">
    <source>
        <dbReference type="Proteomes" id="UP000320461"/>
    </source>
</evidence>
<reference evidence="1 2" key="1">
    <citation type="submission" date="2019-06" db="EMBL/GenBank/DDBJ databases">
        <title>Whole genome shotgun sequence of Cellulomonas gelida NBRC 3748.</title>
        <authorList>
            <person name="Hosoyama A."/>
            <person name="Uohara A."/>
            <person name="Ohji S."/>
            <person name="Ichikawa N."/>
        </authorList>
    </citation>
    <scope>NUCLEOTIDE SEQUENCE [LARGE SCALE GENOMIC DNA]</scope>
    <source>
        <strain evidence="1 2">NBRC 3748</strain>
    </source>
</reference>
<gene>
    <name evidence="1" type="ORF">CGE01nite_31260</name>
</gene>
<dbReference type="EMBL" id="BJLQ01000056">
    <property type="protein sequence ID" value="GEA85875.1"/>
    <property type="molecule type" value="Genomic_DNA"/>
</dbReference>
<name>A0A4Y3KRS4_9CELL</name>
<sequence>MHPDLYLVIHQQNERELTRDLELRRAALACSACIVRATRHASRLVAWLQSHAPSVTRRSSPAGPACCLA</sequence>
<dbReference type="AlphaFoldDB" id="A0A4Y3KRS4"/>
<dbReference type="Proteomes" id="UP000320461">
    <property type="component" value="Unassembled WGS sequence"/>
</dbReference>
<accession>A0A4Y3KRS4</accession>
<comment type="caution">
    <text evidence="1">The sequence shown here is derived from an EMBL/GenBank/DDBJ whole genome shotgun (WGS) entry which is preliminary data.</text>
</comment>
<keyword evidence="2" id="KW-1185">Reference proteome</keyword>
<organism evidence="1 2">
    <name type="scientific">Cellulomonas gelida</name>
    <dbReference type="NCBI Taxonomy" id="1712"/>
    <lineage>
        <taxon>Bacteria</taxon>
        <taxon>Bacillati</taxon>
        <taxon>Actinomycetota</taxon>
        <taxon>Actinomycetes</taxon>
        <taxon>Micrococcales</taxon>
        <taxon>Cellulomonadaceae</taxon>
        <taxon>Cellulomonas</taxon>
    </lineage>
</organism>
<dbReference type="RefSeq" id="WP_048344031.1">
    <property type="nucleotide sequence ID" value="NZ_BJLQ01000056.1"/>
</dbReference>
<proteinExistence type="predicted"/>
<evidence type="ECO:0000313" key="1">
    <source>
        <dbReference type="EMBL" id="GEA85875.1"/>
    </source>
</evidence>